<feature type="domain" description="Signal transduction histidine kinase internal region" evidence="2">
    <location>
        <begin position="150"/>
        <end position="227"/>
    </location>
</feature>
<dbReference type="Proteomes" id="UP000076630">
    <property type="component" value="Unassembled WGS sequence"/>
</dbReference>
<evidence type="ECO:0000256" key="1">
    <source>
        <dbReference type="SAM" id="Phobius"/>
    </source>
</evidence>
<feature type="transmembrane region" description="Helical" evidence="1">
    <location>
        <begin position="109"/>
        <end position="130"/>
    </location>
</feature>
<evidence type="ECO:0000259" key="2">
    <source>
        <dbReference type="Pfam" id="PF06580"/>
    </source>
</evidence>
<keyword evidence="1" id="KW-0812">Transmembrane</keyword>
<proteinExistence type="predicted"/>
<evidence type="ECO:0000313" key="4">
    <source>
        <dbReference type="Proteomes" id="UP000076630"/>
    </source>
</evidence>
<dbReference type="InterPro" id="IPR036890">
    <property type="entry name" value="HATPase_C_sf"/>
</dbReference>
<keyword evidence="4" id="KW-1185">Reference proteome</keyword>
<evidence type="ECO:0000313" key="3">
    <source>
        <dbReference type="EMBL" id="KZE73363.1"/>
    </source>
</evidence>
<keyword evidence="3" id="KW-0808">Transferase</keyword>
<dbReference type="PANTHER" id="PTHR34220">
    <property type="entry name" value="SENSOR HISTIDINE KINASE YPDA"/>
    <property type="match status" value="1"/>
</dbReference>
<gene>
    <name evidence="3" type="ORF">AV926_18440</name>
</gene>
<dbReference type="Gene3D" id="3.30.565.10">
    <property type="entry name" value="Histidine kinase-like ATPase, C-terminal domain"/>
    <property type="match status" value="1"/>
</dbReference>
<dbReference type="Pfam" id="PF06580">
    <property type="entry name" value="His_kinase"/>
    <property type="match status" value="1"/>
</dbReference>
<comment type="caution">
    <text evidence="3">The sequence shown here is derived from an EMBL/GenBank/DDBJ whole genome shotgun (WGS) entry which is preliminary data.</text>
</comment>
<protein>
    <submittedName>
        <fullName evidence="3">Histidine kinase</fullName>
    </submittedName>
</protein>
<name>A0A163UIE0_9FLAO</name>
<reference evidence="3 4" key="1">
    <citation type="submission" date="2016-01" db="EMBL/GenBank/DDBJ databases">
        <title>Whole genome sequencing of Myroides marinus L41.</title>
        <authorList>
            <person name="Hong K.W."/>
        </authorList>
    </citation>
    <scope>NUCLEOTIDE SEQUENCE [LARGE SCALE GENOMIC DNA]</scope>
    <source>
        <strain evidence="3 4">L41</strain>
    </source>
</reference>
<organism evidence="3 4">
    <name type="scientific">Myroides marinus</name>
    <dbReference type="NCBI Taxonomy" id="703342"/>
    <lineage>
        <taxon>Bacteria</taxon>
        <taxon>Pseudomonadati</taxon>
        <taxon>Bacteroidota</taxon>
        <taxon>Flavobacteriia</taxon>
        <taxon>Flavobacteriales</taxon>
        <taxon>Flavobacteriaceae</taxon>
        <taxon>Myroides</taxon>
    </lineage>
</organism>
<dbReference type="RefSeq" id="WP_038988201.1">
    <property type="nucleotide sequence ID" value="NZ_JWJO01000084.1"/>
</dbReference>
<dbReference type="PANTHER" id="PTHR34220:SF7">
    <property type="entry name" value="SENSOR HISTIDINE KINASE YPDA"/>
    <property type="match status" value="1"/>
</dbReference>
<feature type="transmembrane region" description="Helical" evidence="1">
    <location>
        <begin position="12"/>
        <end position="31"/>
    </location>
</feature>
<keyword evidence="3" id="KW-0418">Kinase</keyword>
<feature type="transmembrane region" description="Helical" evidence="1">
    <location>
        <begin position="68"/>
        <end position="89"/>
    </location>
</feature>
<keyword evidence="1" id="KW-0472">Membrane</keyword>
<dbReference type="AlphaFoldDB" id="A0A163UIE0"/>
<sequence length="336" mass="39862">MVYIIEKKWIQEIGILLFSFILFTLNDWILIATWKSLFLGTIYFLVLYAHAQFNRYQILPILLKKQNPYLFTLLTLVTLVIFALVLNYIAQFVLYNNCFLHKDDSKLNYQYQIGVLLGSYICIIGTTKILDFYRNQKEADNKELIFRKNQIDLLNKQLNPHFLFNTLNTIYGLSIKYPHKTSEAIIKVADLLRYQIDTSTKDLVPFDDEISFIQNYIEIEKERVGYRCDIEFKYQMEKTRKYYIAPMIVFTFVENAFKHGTSNIEKSFIQIELEIKDNTLFLTIINSLPLKKNDRYSTKIGLENTKARLKMIYPNMHTIKVEQTENTFKTFLQIIL</sequence>
<accession>A0A163UIE0</accession>
<dbReference type="EMBL" id="LQNU01000112">
    <property type="protein sequence ID" value="KZE73363.1"/>
    <property type="molecule type" value="Genomic_DNA"/>
</dbReference>
<keyword evidence="1" id="KW-1133">Transmembrane helix</keyword>
<dbReference type="GO" id="GO:0000155">
    <property type="term" value="F:phosphorelay sensor kinase activity"/>
    <property type="evidence" value="ECO:0007669"/>
    <property type="project" value="InterPro"/>
</dbReference>
<dbReference type="InterPro" id="IPR050640">
    <property type="entry name" value="Bact_2-comp_sensor_kinase"/>
</dbReference>
<dbReference type="GO" id="GO:0016020">
    <property type="term" value="C:membrane"/>
    <property type="evidence" value="ECO:0007669"/>
    <property type="project" value="InterPro"/>
</dbReference>
<dbReference type="OrthoDB" id="9809908at2"/>
<dbReference type="InterPro" id="IPR010559">
    <property type="entry name" value="Sig_transdc_His_kin_internal"/>
</dbReference>
<feature type="transmembrane region" description="Helical" evidence="1">
    <location>
        <begin position="37"/>
        <end position="56"/>
    </location>
</feature>